<evidence type="ECO:0000256" key="1">
    <source>
        <dbReference type="ARBA" id="ARBA00009018"/>
    </source>
</evidence>
<dbReference type="NCBIfam" id="TIGR00152">
    <property type="entry name" value="dephospho-CoA kinase"/>
    <property type="match status" value="1"/>
</dbReference>
<dbReference type="PROSITE" id="PS51219">
    <property type="entry name" value="DPCK"/>
    <property type="match status" value="1"/>
</dbReference>
<dbReference type="EC" id="2.7.1.24" evidence="5 6"/>
<dbReference type="SUPFAM" id="SSF52540">
    <property type="entry name" value="P-loop containing nucleoside triphosphate hydrolases"/>
    <property type="match status" value="1"/>
</dbReference>
<dbReference type="Pfam" id="PF01121">
    <property type="entry name" value="CoaE"/>
    <property type="match status" value="1"/>
</dbReference>
<evidence type="ECO:0000313" key="7">
    <source>
        <dbReference type="EMBL" id="GHD69606.1"/>
    </source>
</evidence>
<comment type="function">
    <text evidence="5">Catalyzes the phosphorylation of the 3'-hydroxyl group of dephosphocoenzyme A to form coenzyme A.</text>
</comment>
<dbReference type="InterPro" id="IPR001977">
    <property type="entry name" value="Depp_CoAkinase"/>
</dbReference>
<keyword evidence="3 5" id="KW-0067">ATP-binding</keyword>
<dbReference type="PANTHER" id="PTHR10695">
    <property type="entry name" value="DEPHOSPHO-COA KINASE-RELATED"/>
    <property type="match status" value="1"/>
</dbReference>
<dbReference type="EMBL" id="BMYO01000012">
    <property type="protein sequence ID" value="GHD69606.1"/>
    <property type="molecule type" value="Genomic_DNA"/>
</dbReference>
<accession>A0ABQ3H684</accession>
<proteinExistence type="inferred from homology"/>
<keyword evidence="8" id="KW-1185">Reference proteome</keyword>
<reference evidence="8" key="1">
    <citation type="journal article" date="2019" name="Int. J. Syst. Evol. Microbiol.">
        <title>The Global Catalogue of Microorganisms (GCM) 10K type strain sequencing project: providing services to taxonomists for standard genome sequencing and annotation.</title>
        <authorList>
            <consortium name="The Broad Institute Genomics Platform"/>
            <consortium name="The Broad Institute Genome Sequencing Center for Infectious Disease"/>
            <person name="Wu L."/>
            <person name="Ma J."/>
        </authorList>
    </citation>
    <scope>NUCLEOTIDE SEQUENCE [LARGE SCALE GENOMIC DNA]</scope>
    <source>
        <strain evidence="8">KCTC 23701</strain>
    </source>
</reference>
<dbReference type="PANTHER" id="PTHR10695:SF46">
    <property type="entry name" value="BIFUNCTIONAL COENZYME A SYNTHASE-RELATED"/>
    <property type="match status" value="1"/>
</dbReference>
<evidence type="ECO:0000256" key="3">
    <source>
        <dbReference type="ARBA" id="ARBA00022840"/>
    </source>
</evidence>
<sequence>MIMQLIGLTGGIASGKSTVSALFTQHGVPVIDADVIAHRLSQPSSPALEAIRSTFGPDAVDAHGALARDWMRQHVFGHAEARTRLEAILHPLILAELDQGVAALPSETNYALIAVPLLFEAKGFRERVARALVVDCSEERQRQRLMNRPGMNDELADAIIASQLPRQTRLQYADDIIDNEGSLEELAEAVALQHQRYLTWSAAASP</sequence>
<keyword evidence="4 5" id="KW-0173">Coenzyme A biosynthesis</keyword>
<comment type="pathway">
    <text evidence="5">Cofactor biosynthesis; coenzyme A biosynthesis; CoA from (R)-pantothenate: step 5/5.</text>
</comment>
<organism evidence="7 8">
    <name type="scientific">Jeongeupia chitinilytica</name>
    <dbReference type="NCBI Taxonomy" id="1041641"/>
    <lineage>
        <taxon>Bacteria</taxon>
        <taxon>Pseudomonadati</taxon>
        <taxon>Pseudomonadota</taxon>
        <taxon>Betaproteobacteria</taxon>
        <taxon>Neisseriales</taxon>
        <taxon>Chitinibacteraceae</taxon>
        <taxon>Jeongeupia</taxon>
    </lineage>
</organism>
<keyword evidence="5" id="KW-0963">Cytoplasm</keyword>
<keyword evidence="5 7" id="KW-0418">Kinase</keyword>
<feature type="binding site" evidence="5">
    <location>
        <begin position="13"/>
        <end position="18"/>
    </location>
    <ligand>
        <name>ATP</name>
        <dbReference type="ChEBI" id="CHEBI:30616"/>
    </ligand>
</feature>
<name>A0ABQ3H684_9NEIS</name>
<evidence type="ECO:0000256" key="5">
    <source>
        <dbReference type="HAMAP-Rule" id="MF_00376"/>
    </source>
</evidence>
<comment type="subcellular location">
    <subcellularLocation>
        <location evidence="5">Cytoplasm</location>
    </subcellularLocation>
</comment>
<comment type="similarity">
    <text evidence="1 5">Belongs to the CoaE family.</text>
</comment>
<dbReference type="Proteomes" id="UP000604737">
    <property type="component" value="Unassembled WGS sequence"/>
</dbReference>
<dbReference type="GO" id="GO:0016301">
    <property type="term" value="F:kinase activity"/>
    <property type="evidence" value="ECO:0007669"/>
    <property type="project" value="UniProtKB-KW"/>
</dbReference>
<keyword evidence="5" id="KW-0808">Transferase</keyword>
<comment type="caution">
    <text evidence="7">The sequence shown here is derived from an EMBL/GenBank/DDBJ whole genome shotgun (WGS) entry which is preliminary data.</text>
</comment>
<dbReference type="Gene3D" id="3.40.50.300">
    <property type="entry name" value="P-loop containing nucleotide triphosphate hydrolases"/>
    <property type="match status" value="1"/>
</dbReference>
<protein>
    <recommendedName>
        <fullName evidence="5 6">Dephospho-CoA kinase</fullName>
        <ecNumber evidence="5 6">2.7.1.24</ecNumber>
    </recommendedName>
    <alternativeName>
        <fullName evidence="5">Dephosphocoenzyme A kinase</fullName>
    </alternativeName>
</protein>
<gene>
    <name evidence="5 7" type="primary">coaE</name>
    <name evidence="7" type="ORF">GCM10007350_36480</name>
</gene>
<evidence type="ECO:0000256" key="2">
    <source>
        <dbReference type="ARBA" id="ARBA00022741"/>
    </source>
</evidence>
<comment type="catalytic activity">
    <reaction evidence="5">
        <text>3'-dephospho-CoA + ATP = ADP + CoA + H(+)</text>
        <dbReference type="Rhea" id="RHEA:18245"/>
        <dbReference type="ChEBI" id="CHEBI:15378"/>
        <dbReference type="ChEBI" id="CHEBI:30616"/>
        <dbReference type="ChEBI" id="CHEBI:57287"/>
        <dbReference type="ChEBI" id="CHEBI:57328"/>
        <dbReference type="ChEBI" id="CHEBI:456216"/>
        <dbReference type="EC" id="2.7.1.24"/>
    </reaction>
</comment>
<dbReference type="HAMAP" id="MF_00376">
    <property type="entry name" value="Dephospho_CoA_kinase"/>
    <property type="match status" value="1"/>
</dbReference>
<dbReference type="InterPro" id="IPR027417">
    <property type="entry name" value="P-loop_NTPase"/>
</dbReference>
<evidence type="ECO:0000313" key="8">
    <source>
        <dbReference type="Proteomes" id="UP000604737"/>
    </source>
</evidence>
<evidence type="ECO:0000256" key="4">
    <source>
        <dbReference type="ARBA" id="ARBA00022993"/>
    </source>
</evidence>
<evidence type="ECO:0000256" key="6">
    <source>
        <dbReference type="NCBIfam" id="TIGR00152"/>
    </source>
</evidence>
<dbReference type="CDD" id="cd02022">
    <property type="entry name" value="DPCK"/>
    <property type="match status" value="1"/>
</dbReference>
<keyword evidence="2 5" id="KW-0547">Nucleotide-binding</keyword>
<dbReference type="RefSeq" id="WP_229797663.1">
    <property type="nucleotide sequence ID" value="NZ_BMYO01000012.1"/>
</dbReference>